<name>A0A7R8Z017_HERIL</name>
<evidence type="ECO:0000313" key="2">
    <source>
        <dbReference type="Proteomes" id="UP000594454"/>
    </source>
</evidence>
<dbReference type="InParanoid" id="A0A7R8Z017"/>
<sequence>MGSSVATQATTANEISAYSTPTPVVPVWSIDNSTGHFSESKSATISSSRQYSVTEHLSESDLHSQSIFSGQSAFHPETENNATFLNILHRGHDVEIHNETDETVPTKEEGQE</sequence>
<gene>
    <name evidence="1" type="ORF">HERILL_LOCUS14550</name>
</gene>
<dbReference type="OrthoDB" id="9990982at2759"/>
<keyword evidence="2" id="KW-1185">Reference proteome</keyword>
<accession>A0A7R8Z017</accession>
<proteinExistence type="predicted"/>
<dbReference type="Proteomes" id="UP000594454">
    <property type="component" value="Chromosome 6"/>
</dbReference>
<organism evidence="1 2">
    <name type="scientific">Hermetia illucens</name>
    <name type="common">Black soldier fly</name>
    <dbReference type="NCBI Taxonomy" id="343691"/>
    <lineage>
        <taxon>Eukaryota</taxon>
        <taxon>Metazoa</taxon>
        <taxon>Ecdysozoa</taxon>
        <taxon>Arthropoda</taxon>
        <taxon>Hexapoda</taxon>
        <taxon>Insecta</taxon>
        <taxon>Pterygota</taxon>
        <taxon>Neoptera</taxon>
        <taxon>Endopterygota</taxon>
        <taxon>Diptera</taxon>
        <taxon>Brachycera</taxon>
        <taxon>Stratiomyomorpha</taxon>
        <taxon>Stratiomyidae</taxon>
        <taxon>Hermetiinae</taxon>
        <taxon>Hermetia</taxon>
    </lineage>
</organism>
<dbReference type="EMBL" id="LR899014">
    <property type="protein sequence ID" value="CAD7092169.1"/>
    <property type="molecule type" value="Genomic_DNA"/>
</dbReference>
<protein>
    <submittedName>
        <fullName evidence="1">Uncharacterized protein</fullName>
    </submittedName>
</protein>
<reference evidence="1 2" key="1">
    <citation type="submission" date="2020-11" db="EMBL/GenBank/DDBJ databases">
        <authorList>
            <person name="Wallbank WR R."/>
            <person name="Pardo Diaz C."/>
            <person name="Kozak K."/>
            <person name="Martin S."/>
            <person name="Jiggins C."/>
            <person name="Moest M."/>
            <person name="Warren A I."/>
            <person name="Generalovic N T."/>
            <person name="Byers J.R.P. K."/>
            <person name="Montejo-Kovacevich G."/>
            <person name="Yen C E."/>
        </authorList>
    </citation>
    <scope>NUCLEOTIDE SEQUENCE [LARGE SCALE GENOMIC DNA]</scope>
</reference>
<evidence type="ECO:0000313" key="1">
    <source>
        <dbReference type="EMBL" id="CAD7092169.1"/>
    </source>
</evidence>
<dbReference type="AlphaFoldDB" id="A0A7R8Z017"/>